<organism evidence="2 3">
    <name type="scientific">Paraburkholderia graminis</name>
    <dbReference type="NCBI Taxonomy" id="60548"/>
    <lineage>
        <taxon>Bacteria</taxon>
        <taxon>Pseudomonadati</taxon>
        <taxon>Pseudomonadota</taxon>
        <taxon>Betaproteobacteria</taxon>
        <taxon>Burkholderiales</taxon>
        <taxon>Burkholderiaceae</taxon>
        <taxon>Paraburkholderia</taxon>
    </lineage>
</organism>
<evidence type="ECO:0000313" key="2">
    <source>
        <dbReference type="EMBL" id="MDR6205007.1"/>
    </source>
</evidence>
<dbReference type="EMBL" id="JAVIZN010000002">
    <property type="protein sequence ID" value="MDR6205007.1"/>
    <property type="molecule type" value="Genomic_DNA"/>
</dbReference>
<dbReference type="Pfam" id="PF13663">
    <property type="entry name" value="DUF4148"/>
    <property type="match status" value="1"/>
</dbReference>
<protein>
    <submittedName>
        <fullName evidence="2">Uncharacterized protein YfaQ (DUF2300 family)</fullName>
    </submittedName>
</protein>
<feature type="signal peptide" evidence="1">
    <location>
        <begin position="1"/>
        <end position="24"/>
    </location>
</feature>
<dbReference type="RefSeq" id="WP_006049717.1">
    <property type="nucleotide sequence ID" value="NZ_JAQQCP010000014.1"/>
</dbReference>
<dbReference type="Proteomes" id="UP001245184">
    <property type="component" value="Unassembled WGS sequence"/>
</dbReference>
<dbReference type="InterPro" id="IPR025421">
    <property type="entry name" value="DUF4148"/>
</dbReference>
<sequence>MKVSIIALAFTAFAASAMTVSAYAANPAVNSATANSGSYDAQQATQWAPVQPATTAKTRAEVRQELVRAQKDGQLAALSKIYQGS</sequence>
<feature type="chain" id="PRO_5044891069" evidence="1">
    <location>
        <begin position="25"/>
        <end position="85"/>
    </location>
</feature>
<accession>A0ABD5CIG5</accession>
<keyword evidence="1" id="KW-0732">Signal</keyword>
<name>A0ABD5CIG5_9BURK</name>
<gene>
    <name evidence="2" type="ORF">QF025_003727</name>
</gene>
<dbReference type="AlphaFoldDB" id="A0ABD5CIG5"/>
<evidence type="ECO:0000313" key="3">
    <source>
        <dbReference type="Proteomes" id="UP001245184"/>
    </source>
</evidence>
<evidence type="ECO:0000256" key="1">
    <source>
        <dbReference type="SAM" id="SignalP"/>
    </source>
</evidence>
<comment type="caution">
    <text evidence="2">The sequence shown here is derived from an EMBL/GenBank/DDBJ whole genome shotgun (WGS) entry which is preliminary data.</text>
</comment>
<reference evidence="2 3" key="1">
    <citation type="submission" date="2023-08" db="EMBL/GenBank/DDBJ databases">
        <title>Genome sequencing of plant associated microbes to promote plant fitness in Sorghum bicolor and Oryza sativa.</title>
        <authorList>
            <person name="Coleman-Derr D."/>
        </authorList>
    </citation>
    <scope>NUCLEOTIDE SEQUENCE [LARGE SCALE GENOMIC DNA]</scope>
    <source>
        <strain evidence="2 3">SLBN-33</strain>
    </source>
</reference>
<proteinExistence type="predicted"/>